<feature type="compositionally biased region" description="Basic and acidic residues" evidence="1">
    <location>
        <begin position="27"/>
        <end position="36"/>
    </location>
</feature>
<proteinExistence type="predicted"/>
<accession>A0A6A6WX13</accession>
<evidence type="ECO:0000313" key="3">
    <source>
        <dbReference type="Proteomes" id="UP000799757"/>
    </source>
</evidence>
<protein>
    <submittedName>
        <fullName evidence="2">Uncharacterized protein</fullName>
    </submittedName>
</protein>
<dbReference type="Proteomes" id="UP000799757">
    <property type="component" value="Unassembled WGS sequence"/>
</dbReference>
<keyword evidence="3" id="KW-1185">Reference proteome</keyword>
<evidence type="ECO:0000256" key="1">
    <source>
        <dbReference type="SAM" id="MobiDB-lite"/>
    </source>
</evidence>
<evidence type="ECO:0000313" key="2">
    <source>
        <dbReference type="EMBL" id="KAF2788632.1"/>
    </source>
</evidence>
<feature type="region of interest" description="Disordered" evidence="1">
    <location>
        <begin position="1"/>
        <end position="45"/>
    </location>
</feature>
<name>A0A6A6WX13_9PLEO</name>
<sequence>MPMRSPMSMSMPMDDMRRSLPTSPYDMDPRDPRDPRGMSSSYESRLAMDGPDYFSAMGMGPFSNRSPGGPFPPPGFDPGTYMGNNQQQIDDLVRRTNLMVQFVNSQISHVARYSQLQPKMCCDARFPPEFRVPRTIEEIRAMDPSTVDRILRAYGLPTDLRSLRMTTQDTVSPRTAHQAKLCTLFDFLGATQISERQRMRRTNMPY</sequence>
<dbReference type="EMBL" id="MU002200">
    <property type="protein sequence ID" value="KAF2788632.1"/>
    <property type="molecule type" value="Genomic_DNA"/>
</dbReference>
<feature type="compositionally biased region" description="Low complexity" evidence="1">
    <location>
        <begin position="1"/>
        <end position="13"/>
    </location>
</feature>
<organism evidence="2 3">
    <name type="scientific">Melanomma pulvis-pyrius CBS 109.77</name>
    <dbReference type="NCBI Taxonomy" id="1314802"/>
    <lineage>
        <taxon>Eukaryota</taxon>
        <taxon>Fungi</taxon>
        <taxon>Dikarya</taxon>
        <taxon>Ascomycota</taxon>
        <taxon>Pezizomycotina</taxon>
        <taxon>Dothideomycetes</taxon>
        <taxon>Pleosporomycetidae</taxon>
        <taxon>Pleosporales</taxon>
        <taxon>Melanommataceae</taxon>
        <taxon>Melanomma</taxon>
    </lineage>
</organism>
<dbReference type="AlphaFoldDB" id="A0A6A6WX13"/>
<gene>
    <name evidence="2" type="ORF">K505DRAFT_341928</name>
</gene>
<dbReference type="OrthoDB" id="5389823at2759"/>
<reference evidence="2" key="1">
    <citation type="journal article" date="2020" name="Stud. Mycol.">
        <title>101 Dothideomycetes genomes: a test case for predicting lifestyles and emergence of pathogens.</title>
        <authorList>
            <person name="Haridas S."/>
            <person name="Albert R."/>
            <person name="Binder M."/>
            <person name="Bloem J."/>
            <person name="Labutti K."/>
            <person name="Salamov A."/>
            <person name="Andreopoulos B."/>
            <person name="Baker S."/>
            <person name="Barry K."/>
            <person name="Bills G."/>
            <person name="Bluhm B."/>
            <person name="Cannon C."/>
            <person name="Castanera R."/>
            <person name="Culley D."/>
            <person name="Daum C."/>
            <person name="Ezra D."/>
            <person name="Gonzalez J."/>
            <person name="Henrissat B."/>
            <person name="Kuo A."/>
            <person name="Liang C."/>
            <person name="Lipzen A."/>
            <person name="Lutzoni F."/>
            <person name="Magnuson J."/>
            <person name="Mondo S."/>
            <person name="Nolan M."/>
            <person name="Ohm R."/>
            <person name="Pangilinan J."/>
            <person name="Park H.-J."/>
            <person name="Ramirez L."/>
            <person name="Alfaro M."/>
            <person name="Sun H."/>
            <person name="Tritt A."/>
            <person name="Yoshinaga Y."/>
            <person name="Zwiers L.-H."/>
            <person name="Turgeon B."/>
            <person name="Goodwin S."/>
            <person name="Spatafora J."/>
            <person name="Crous P."/>
            <person name="Grigoriev I."/>
        </authorList>
    </citation>
    <scope>NUCLEOTIDE SEQUENCE</scope>
    <source>
        <strain evidence="2">CBS 109.77</strain>
    </source>
</reference>